<reference evidence="1 2" key="1">
    <citation type="submission" date="2021-07" db="EMBL/GenBank/DDBJ databases">
        <title>The Aristolochia fimbriata genome: insights into angiosperm evolution, floral development and chemical biosynthesis.</title>
        <authorList>
            <person name="Jiao Y."/>
        </authorList>
    </citation>
    <scope>NUCLEOTIDE SEQUENCE [LARGE SCALE GENOMIC DNA]</scope>
    <source>
        <strain evidence="1">IBCAS-2021</strain>
        <tissue evidence="1">Leaf</tissue>
    </source>
</reference>
<evidence type="ECO:0000313" key="1">
    <source>
        <dbReference type="EMBL" id="KAG9445169.1"/>
    </source>
</evidence>
<sequence>MALLPGCIMGFDEGKARVQEYEINLEIQVWWTHLQLVLKMTSTSLRYNGLHYWCVCTTPSGYLSDQELADRD</sequence>
<organism evidence="1 2">
    <name type="scientific">Aristolochia fimbriata</name>
    <name type="common">White veined hardy Dutchman's pipe vine</name>
    <dbReference type="NCBI Taxonomy" id="158543"/>
    <lineage>
        <taxon>Eukaryota</taxon>
        <taxon>Viridiplantae</taxon>
        <taxon>Streptophyta</taxon>
        <taxon>Embryophyta</taxon>
        <taxon>Tracheophyta</taxon>
        <taxon>Spermatophyta</taxon>
        <taxon>Magnoliopsida</taxon>
        <taxon>Magnoliidae</taxon>
        <taxon>Piperales</taxon>
        <taxon>Aristolochiaceae</taxon>
        <taxon>Aristolochia</taxon>
    </lineage>
</organism>
<dbReference type="Proteomes" id="UP000825729">
    <property type="component" value="Unassembled WGS sequence"/>
</dbReference>
<name>A0AAV7E967_ARIFI</name>
<accession>A0AAV7E967</accession>
<dbReference type="EMBL" id="JAINDJ010000006">
    <property type="protein sequence ID" value="KAG9445169.1"/>
    <property type="molecule type" value="Genomic_DNA"/>
</dbReference>
<keyword evidence="2" id="KW-1185">Reference proteome</keyword>
<proteinExistence type="predicted"/>
<protein>
    <submittedName>
        <fullName evidence="1">Uncharacterized protein</fullName>
    </submittedName>
</protein>
<dbReference type="AlphaFoldDB" id="A0AAV7E967"/>
<evidence type="ECO:0000313" key="2">
    <source>
        <dbReference type="Proteomes" id="UP000825729"/>
    </source>
</evidence>
<gene>
    <name evidence="1" type="ORF">H6P81_016509</name>
</gene>
<comment type="caution">
    <text evidence="1">The sequence shown here is derived from an EMBL/GenBank/DDBJ whole genome shotgun (WGS) entry which is preliminary data.</text>
</comment>